<dbReference type="Pfam" id="PF03372">
    <property type="entry name" value="Exo_endo_phos"/>
    <property type="match status" value="1"/>
</dbReference>
<comment type="caution">
    <text evidence="2">The sequence shown here is derived from an EMBL/GenBank/DDBJ whole genome shotgun (WGS) entry which is preliminary data.</text>
</comment>
<dbReference type="Proteomes" id="UP001225316">
    <property type="component" value="Unassembled WGS sequence"/>
</dbReference>
<dbReference type="Gene3D" id="3.60.10.10">
    <property type="entry name" value="Endonuclease/exonuclease/phosphatase"/>
    <property type="match status" value="1"/>
</dbReference>
<dbReference type="PANTHER" id="PTHR42834:SF1">
    <property type="entry name" value="ENDONUCLEASE_EXONUCLEASE_PHOSPHATASE FAMILY PROTEIN (AFU_ORTHOLOGUE AFUA_3G09210)"/>
    <property type="match status" value="1"/>
</dbReference>
<name>A0ABU1AUT8_9BACT</name>
<keyword evidence="2" id="KW-0255">Endonuclease</keyword>
<dbReference type="EMBL" id="JARXHW010000008">
    <property type="protein sequence ID" value="MDQ8206885.1"/>
    <property type="molecule type" value="Genomic_DNA"/>
</dbReference>
<evidence type="ECO:0000259" key="1">
    <source>
        <dbReference type="Pfam" id="PF03372"/>
    </source>
</evidence>
<gene>
    <name evidence="2" type="ORF">QEH52_05155</name>
</gene>
<dbReference type="SUPFAM" id="SSF56219">
    <property type="entry name" value="DNase I-like"/>
    <property type="match status" value="1"/>
</dbReference>
<accession>A0ABU1AUT8</accession>
<dbReference type="RefSeq" id="WP_308949023.1">
    <property type="nucleotide sequence ID" value="NZ_JARXHW010000008.1"/>
</dbReference>
<organism evidence="2 3">
    <name type="scientific">Thalassobacterium maritimum</name>
    <dbReference type="NCBI Taxonomy" id="3041265"/>
    <lineage>
        <taxon>Bacteria</taxon>
        <taxon>Pseudomonadati</taxon>
        <taxon>Verrucomicrobiota</taxon>
        <taxon>Opitutia</taxon>
        <taxon>Puniceicoccales</taxon>
        <taxon>Coraliomargaritaceae</taxon>
        <taxon>Thalassobacterium</taxon>
    </lineage>
</organism>
<dbReference type="InterPro" id="IPR005135">
    <property type="entry name" value="Endo/exonuclease/phosphatase"/>
</dbReference>
<sequence>MRPPLRFYVLGLVFLSLGSVLVAEDLRIASYNLRNYLVMDRHVGARWRPSYPKPESEKAIVREIIKEVSADILVVQEMGPLDFLEELRADLAREGMHYDYAVHMQGADPDRHVAVLSRVAPQSVVKHRDLDFKYIESRELVKRGMLELSFDLGDGESFQLFAVHLKSRYTDVKADENSELRRVREAEACRNRVIERTHERNKLNYMIVGDFNDHPASAPMRRFYRRGNLELGSLVPAADSRGEEWTYYYDKEARYESVDGFIASPDMMPRIKAGRAQIVDSPGALTGSDHRMVYLELAKPFAAPEM</sequence>
<feature type="domain" description="Endonuclease/exonuclease/phosphatase" evidence="1">
    <location>
        <begin position="30"/>
        <end position="290"/>
    </location>
</feature>
<keyword evidence="2" id="KW-0378">Hydrolase</keyword>
<keyword evidence="2" id="KW-0540">Nuclease</keyword>
<dbReference type="InterPro" id="IPR036691">
    <property type="entry name" value="Endo/exonu/phosph_ase_sf"/>
</dbReference>
<protein>
    <submittedName>
        <fullName evidence="2">Endonuclease/exonuclease/phosphatase family protein</fullName>
    </submittedName>
</protein>
<reference evidence="2 3" key="1">
    <citation type="submission" date="2023-04" db="EMBL/GenBank/DDBJ databases">
        <title>A novel bacteria isolated from coastal sediment.</title>
        <authorList>
            <person name="Liu X.-J."/>
            <person name="Du Z.-J."/>
        </authorList>
    </citation>
    <scope>NUCLEOTIDE SEQUENCE [LARGE SCALE GENOMIC DNA]</scope>
    <source>
        <strain evidence="2 3">SDUM461003</strain>
    </source>
</reference>
<keyword evidence="3" id="KW-1185">Reference proteome</keyword>
<evidence type="ECO:0000313" key="3">
    <source>
        <dbReference type="Proteomes" id="UP001225316"/>
    </source>
</evidence>
<dbReference type="PANTHER" id="PTHR42834">
    <property type="entry name" value="ENDONUCLEASE/EXONUCLEASE/PHOSPHATASE FAMILY PROTEIN (AFU_ORTHOLOGUE AFUA_3G09210)"/>
    <property type="match status" value="1"/>
</dbReference>
<evidence type="ECO:0000313" key="2">
    <source>
        <dbReference type="EMBL" id="MDQ8206885.1"/>
    </source>
</evidence>
<dbReference type="GO" id="GO:0004519">
    <property type="term" value="F:endonuclease activity"/>
    <property type="evidence" value="ECO:0007669"/>
    <property type="project" value="UniProtKB-KW"/>
</dbReference>
<proteinExistence type="predicted"/>